<reference evidence="4 5" key="1">
    <citation type="submission" date="2020-07" db="EMBL/GenBank/DDBJ databases">
        <title>Sequencing the genomes of 1000 actinobacteria strains.</title>
        <authorList>
            <person name="Klenk H.-P."/>
        </authorList>
    </citation>
    <scope>NUCLEOTIDE SEQUENCE [LARGE SCALE GENOMIC DNA]</scope>
    <source>
        <strain evidence="4 5">DSM 45927</strain>
    </source>
</reference>
<comment type="caution">
    <text evidence="4">The sequence shown here is derived from an EMBL/GenBank/DDBJ whole genome shotgun (WGS) entry which is preliminary data.</text>
</comment>
<accession>A0A853BTN8</accession>
<evidence type="ECO:0000256" key="3">
    <source>
        <dbReference type="SAM" id="SignalP"/>
    </source>
</evidence>
<organism evidence="4 5">
    <name type="scientific">Streptomonospora nanhaiensis</name>
    <dbReference type="NCBI Taxonomy" id="1323731"/>
    <lineage>
        <taxon>Bacteria</taxon>
        <taxon>Bacillati</taxon>
        <taxon>Actinomycetota</taxon>
        <taxon>Actinomycetes</taxon>
        <taxon>Streptosporangiales</taxon>
        <taxon>Nocardiopsidaceae</taxon>
        <taxon>Streptomonospora</taxon>
    </lineage>
</organism>
<evidence type="ECO:0008006" key="6">
    <source>
        <dbReference type="Google" id="ProtNLM"/>
    </source>
</evidence>
<name>A0A853BTN8_9ACTN</name>
<sequence length="477" mass="50722">MRRHPGAPGGAAPAAAVLVLLGAPAFALGAAPAQADGYAPSPMPTPPYVHDTGRAERVAAELREDPVYVDPEAHAHLADGEETRVEALVAEAGQPVFVAVLPSTYYDESNGDPELFLHALHHELGEPGVYVMADPRAGGVGPFDLTALAFDVPVDEFEALWIDYEEIPDSELPTAENELLTEQVRTLVKQIRTAPEGTPASPVPLFADTSDDIPDEEPTRADYFTDAVPGVIVGALLGLLLIGAWLLAAAGVRSSRAVRAAVPPGAEDGIPALLRARPAPVAPSPRRLSRMLRTELRRLAREIERAPADHPNHARAVAAFDAATLIDRGEHDPTWTVGAITMARAARAELTLDAPATSPAFCAVNPLHGAAVPARAVSGPGGADTGARPRGRARREAARRRAAAKRQAAARGAGGRWCAHCWARADLGRPVAPRTLQVRVDGRLRQHDLVDGFWKSVQYGHRTPDLARRVLKELDVD</sequence>
<dbReference type="Proteomes" id="UP000575985">
    <property type="component" value="Unassembled WGS sequence"/>
</dbReference>
<feature type="signal peptide" evidence="3">
    <location>
        <begin position="1"/>
        <end position="35"/>
    </location>
</feature>
<dbReference type="EMBL" id="JACCFO010000001">
    <property type="protein sequence ID" value="NYI98360.1"/>
    <property type="molecule type" value="Genomic_DNA"/>
</dbReference>
<evidence type="ECO:0000256" key="1">
    <source>
        <dbReference type="SAM" id="MobiDB-lite"/>
    </source>
</evidence>
<evidence type="ECO:0000313" key="5">
    <source>
        <dbReference type="Proteomes" id="UP000575985"/>
    </source>
</evidence>
<keyword evidence="5" id="KW-1185">Reference proteome</keyword>
<feature type="compositionally biased region" description="Basic residues" evidence="1">
    <location>
        <begin position="389"/>
        <end position="404"/>
    </location>
</feature>
<dbReference type="AlphaFoldDB" id="A0A853BTN8"/>
<proteinExistence type="predicted"/>
<feature type="region of interest" description="Disordered" evidence="1">
    <location>
        <begin position="375"/>
        <end position="409"/>
    </location>
</feature>
<keyword evidence="2" id="KW-0812">Transmembrane</keyword>
<keyword evidence="2" id="KW-1133">Transmembrane helix</keyword>
<gene>
    <name evidence="4" type="ORF">HNR12_004637</name>
</gene>
<feature type="transmembrane region" description="Helical" evidence="2">
    <location>
        <begin position="227"/>
        <end position="249"/>
    </location>
</feature>
<protein>
    <recommendedName>
        <fullName evidence="6">TPM domain-containing protein</fullName>
    </recommendedName>
</protein>
<keyword evidence="3" id="KW-0732">Signal</keyword>
<feature type="chain" id="PRO_5032622879" description="TPM domain-containing protein" evidence="3">
    <location>
        <begin position="36"/>
        <end position="477"/>
    </location>
</feature>
<evidence type="ECO:0000256" key="2">
    <source>
        <dbReference type="SAM" id="Phobius"/>
    </source>
</evidence>
<dbReference type="RefSeq" id="WP_179769523.1">
    <property type="nucleotide sequence ID" value="NZ_JACCFO010000001.1"/>
</dbReference>
<keyword evidence="2" id="KW-0472">Membrane</keyword>
<evidence type="ECO:0000313" key="4">
    <source>
        <dbReference type="EMBL" id="NYI98360.1"/>
    </source>
</evidence>